<dbReference type="HAMAP" id="MF_00296">
    <property type="entry name" value="MetX_acyltransf"/>
    <property type="match status" value="1"/>
</dbReference>
<dbReference type="GO" id="GO:0004414">
    <property type="term" value="F:homoserine O-acetyltransferase activity"/>
    <property type="evidence" value="ECO:0007669"/>
    <property type="project" value="TreeGrafter"/>
</dbReference>
<dbReference type="Pfam" id="PF00561">
    <property type="entry name" value="Abhydrolase_1"/>
    <property type="match status" value="1"/>
</dbReference>
<evidence type="ECO:0000259" key="5">
    <source>
        <dbReference type="Pfam" id="PF00561"/>
    </source>
</evidence>
<feature type="active site" evidence="3">
    <location>
        <position position="332"/>
    </location>
</feature>
<reference evidence="6 7" key="1">
    <citation type="submission" date="2006-10" db="EMBL/GenBank/DDBJ databases">
        <title>The Genome Sequence of Batrachochytrium dendrobatidis JEL423.</title>
        <authorList>
            <consortium name="The Broad Institute Genome Sequencing Platform"/>
            <person name="Birren B."/>
            <person name="Lander E."/>
            <person name="Galagan J."/>
            <person name="Cuomo C."/>
            <person name="Devon K."/>
            <person name="Jaffe D."/>
            <person name="Butler J."/>
            <person name="Alvarez P."/>
            <person name="Gnerre S."/>
            <person name="Grabherr M."/>
            <person name="Kleber M."/>
            <person name="Mauceli E."/>
            <person name="Brockman W."/>
            <person name="Young S."/>
            <person name="LaButti K."/>
            <person name="Sykes S."/>
            <person name="DeCaprio D."/>
            <person name="Crawford M."/>
            <person name="Koehrsen M."/>
            <person name="Engels R."/>
            <person name="Montgomery P."/>
            <person name="Pearson M."/>
            <person name="Howarth C."/>
            <person name="Larson L."/>
            <person name="White J."/>
            <person name="O'Leary S."/>
            <person name="Kodira C."/>
            <person name="Zeng Q."/>
            <person name="Yandava C."/>
            <person name="Alvarado L."/>
            <person name="Longcore J."/>
            <person name="James T."/>
        </authorList>
    </citation>
    <scope>NUCLEOTIDE SEQUENCE [LARGE SCALE GENOMIC DNA]</scope>
    <source>
        <strain evidence="6 7">JEL423</strain>
    </source>
</reference>
<dbReference type="GO" id="GO:0009086">
    <property type="term" value="P:methionine biosynthetic process"/>
    <property type="evidence" value="ECO:0007669"/>
    <property type="project" value="TreeGrafter"/>
</dbReference>
<dbReference type="PANTHER" id="PTHR32268:SF11">
    <property type="entry name" value="HOMOSERINE O-ACETYLTRANSFERASE"/>
    <property type="match status" value="1"/>
</dbReference>
<evidence type="ECO:0000313" key="6">
    <source>
        <dbReference type="EMBL" id="OAJ42830.1"/>
    </source>
</evidence>
<dbReference type="AlphaFoldDB" id="A0A177WTS9"/>
<evidence type="ECO:0000256" key="2">
    <source>
        <dbReference type="ARBA" id="ARBA00022679"/>
    </source>
</evidence>
<feature type="compositionally biased region" description="Basic and acidic residues" evidence="4">
    <location>
        <begin position="253"/>
        <end position="270"/>
    </location>
</feature>
<dbReference type="NCBIfam" id="TIGR01392">
    <property type="entry name" value="homoserO_Ac_trn"/>
    <property type="match status" value="1"/>
</dbReference>
<proteinExistence type="inferred from homology"/>
<accession>A0A177WTS9</accession>
<feature type="compositionally biased region" description="Polar residues" evidence="4">
    <location>
        <begin position="271"/>
        <end position="281"/>
    </location>
</feature>
<dbReference type="GO" id="GO:0009092">
    <property type="term" value="P:homoserine metabolic process"/>
    <property type="evidence" value="ECO:0007669"/>
    <property type="project" value="TreeGrafter"/>
</dbReference>
<evidence type="ECO:0000313" key="7">
    <source>
        <dbReference type="Proteomes" id="UP000077115"/>
    </source>
</evidence>
<dbReference type="eggNOG" id="ENOG502QRIX">
    <property type="taxonomic scope" value="Eukaryota"/>
</dbReference>
<dbReference type="Gene3D" id="3.40.50.1820">
    <property type="entry name" value="alpha/beta hydrolase"/>
    <property type="match status" value="1"/>
</dbReference>
<keyword evidence="2 6" id="KW-0808">Transferase</keyword>
<feature type="active site" description="Nucleophile" evidence="3">
    <location>
        <position position="147"/>
    </location>
</feature>
<dbReference type="STRING" id="403673.A0A177WTS9"/>
<evidence type="ECO:0000256" key="4">
    <source>
        <dbReference type="SAM" id="MobiDB-lite"/>
    </source>
</evidence>
<feature type="domain" description="AB hydrolase-1" evidence="5">
    <location>
        <begin position="51"/>
        <end position="366"/>
    </location>
</feature>
<organism evidence="6 7">
    <name type="scientific">Batrachochytrium dendrobatidis (strain JEL423)</name>
    <dbReference type="NCBI Taxonomy" id="403673"/>
    <lineage>
        <taxon>Eukaryota</taxon>
        <taxon>Fungi</taxon>
        <taxon>Fungi incertae sedis</taxon>
        <taxon>Chytridiomycota</taxon>
        <taxon>Chytridiomycota incertae sedis</taxon>
        <taxon>Chytridiomycetes</taxon>
        <taxon>Rhizophydiales</taxon>
        <taxon>Rhizophydiales incertae sedis</taxon>
        <taxon>Batrachochytrium</taxon>
    </lineage>
</organism>
<name>A0A177WTS9_BATDL</name>
<protein>
    <submittedName>
        <fullName evidence="6">Homoserine O-acetyltransferase</fullName>
    </submittedName>
</protein>
<feature type="active site" evidence="3">
    <location>
        <position position="361"/>
    </location>
</feature>
<gene>
    <name evidence="6" type="ORF">BDEG_26236</name>
</gene>
<reference evidence="6 7" key="2">
    <citation type="submission" date="2016-05" db="EMBL/GenBank/DDBJ databases">
        <title>Lineage-specific infection strategies underlie the spectrum of fungal disease in amphibians.</title>
        <authorList>
            <person name="Cuomo C.A."/>
            <person name="Farrer R.A."/>
            <person name="James T."/>
            <person name="Longcore J."/>
            <person name="Birren B."/>
        </authorList>
    </citation>
    <scope>NUCLEOTIDE SEQUENCE [LARGE SCALE GENOMIC DNA]</scope>
    <source>
        <strain evidence="6 7">JEL423</strain>
    </source>
</reference>
<dbReference type="Proteomes" id="UP000077115">
    <property type="component" value="Unassembled WGS sequence"/>
</dbReference>
<dbReference type="PIRSF" id="PIRSF000443">
    <property type="entry name" value="Homoser_Ac_trans"/>
    <property type="match status" value="1"/>
</dbReference>
<comment type="similarity">
    <text evidence="1">Belongs to the AB hydrolase superfamily. MetX family.</text>
</comment>
<dbReference type="VEuPathDB" id="FungiDB:BDEG_26236"/>
<dbReference type="OrthoDB" id="191364at2759"/>
<dbReference type="EMBL" id="DS022308">
    <property type="protein sequence ID" value="OAJ42830.1"/>
    <property type="molecule type" value="Genomic_DNA"/>
</dbReference>
<evidence type="ECO:0000256" key="1">
    <source>
        <dbReference type="ARBA" id="ARBA00006886"/>
    </source>
</evidence>
<dbReference type="InterPro" id="IPR000073">
    <property type="entry name" value="AB_hydrolase_1"/>
</dbReference>
<dbReference type="PANTHER" id="PTHR32268">
    <property type="entry name" value="HOMOSERINE O-ACETYLTRANSFERASE"/>
    <property type="match status" value="1"/>
</dbReference>
<evidence type="ECO:0000256" key="3">
    <source>
        <dbReference type="PIRSR" id="PIRSR000443-1"/>
    </source>
</evidence>
<feature type="region of interest" description="Disordered" evidence="4">
    <location>
        <begin position="253"/>
        <end position="281"/>
    </location>
</feature>
<dbReference type="SUPFAM" id="SSF53474">
    <property type="entry name" value="alpha/beta-Hydrolases"/>
    <property type="match status" value="1"/>
</dbReference>
<dbReference type="InterPro" id="IPR008220">
    <property type="entry name" value="HAT_MetX-like"/>
</dbReference>
<sequence>MPNPMQSSFAQLVHNQNIVVLDSFKLESGIVLEQVPVAYKTWGTLNDAGTNVMVLCHAMSGSADVEDWWGQLLGPGAPFDTSKFFIFCGNVLGSPYGTASPCTINPKTGLKYGPTFPLTTIRDDVRLHKSILDLLGVQQVKFCIGGSMGGMQALEWALTFGPEYVRHIVPIATSGRHSAWCISWGETQRPAIYSDSNYCDGYYTDDCSPKVGLAAARMVALLTYRARNSFQARFGRKVVPKVRGLSKTELEHNEGNKFRIHDSNDKHESHATLSSKESEPSVYSAQSYMRYQGDKFVSRQLDNHDISTGRDDYSAVLASIVQDTLVIGIETDVLFTVEDQHELAAGIPNSQVVIVPSEEGHDGFLLELDHMRTLLQDFIQKCAPEMVELNPNAQKNTNQP</sequence>
<dbReference type="InterPro" id="IPR029058">
    <property type="entry name" value="AB_hydrolase_fold"/>
</dbReference>